<name>A0A913YW25_EXADI</name>
<proteinExistence type="predicted"/>
<dbReference type="EnsemblMetazoa" id="XM_028662455.1">
    <property type="protein sequence ID" value="XP_028518256.1"/>
    <property type="gene ID" value="LOC110249963"/>
</dbReference>
<dbReference type="OrthoDB" id="506498at2759"/>
<dbReference type="AlphaFoldDB" id="A0A913YW25"/>
<sequence length="151" mass="17114">MADKDDEALLGIKGFKDSKHYEQVRPDYPKEAVEILMNKLGLLGEYRDKAKQLTVLELGAGTGKFTRVMASVLHDANVRIIASDPVKEMCEQFKDMLPDIEIKQFGAENIEFIWETEQNGKFKRDILLEIVPNDYQSLVEIHRGKTASCGP</sequence>
<evidence type="ECO:0000313" key="1">
    <source>
        <dbReference type="EnsemblMetazoa" id="XP_028518256.1"/>
    </source>
</evidence>
<evidence type="ECO:0000313" key="2">
    <source>
        <dbReference type="Proteomes" id="UP000887567"/>
    </source>
</evidence>
<dbReference type="Gene3D" id="3.40.50.150">
    <property type="entry name" value="Vaccinia Virus protein VP39"/>
    <property type="match status" value="1"/>
</dbReference>
<keyword evidence="2" id="KW-1185">Reference proteome</keyword>
<accession>A0A913YW25</accession>
<dbReference type="RefSeq" id="XP_028518256.1">
    <property type="nucleotide sequence ID" value="XM_028662455.1"/>
</dbReference>
<evidence type="ECO:0008006" key="3">
    <source>
        <dbReference type="Google" id="ProtNLM"/>
    </source>
</evidence>
<dbReference type="SUPFAM" id="SSF53335">
    <property type="entry name" value="S-adenosyl-L-methionine-dependent methyltransferases"/>
    <property type="match status" value="1"/>
</dbReference>
<protein>
    <recommendedName>
        <fullName evidence="3">Methyltransferase domain-containing protein</fullName>
    </recommendedName>
</protein>
<dbReference type="InterPro" id="IPR029063">
    <property type="entry name" value="SAM-dependent_MTases_sf"/>
</dbReference>
<dbReference type="Proteomes" id="UP000887567">
    <property type="component" value="Unplaced"/>
</dbReference>
<dbReference type="GeneID" id="110249963"/>
<dbReference type="CDD" id="cd02440">
    <property type="entry name" value="AdoMet_MTases"/>
    <property type="match status" value="1"/>
</dbReference>
<organism evidence="1 2">
    <name type="scientific">Exaiptasia diaphana</name>
    <name type="common">Tropical sea anemone</name>
    <name type="synonym">Aiptasia pulchella</name>
    <dbReference type="NCBI Taxonomy" id="2652724"/>
    <lineage>
        <taxon>Eukaryota</taxon>
        <taxon>Metazoa</taxon>
        <taxon>Cnidaria</taxon>
        <taxon>Anthozoa</taxon>
        <taxon>Hexacorallia</taxon>
        <taxon>Actiniaria</taxon>
        <taxon>Aiptasiidae</taxon>
        <taxon>Exaiptasia</taxon>
    </lineage>
</organism>
<reference evidence="1" key="1">
    <citation type="submission" date="2022-11" db="UniProtKB">
        <authorList>
            <consortium name="EnsemblMetazoa"/>
        </authorList>
    </citation>
    <scope>IDENTIFICATION</scope>
</reference>